<organism evidence="2 3">
    <name type="scientific">Acetobacter orientalis</name>
    <dbReference type="NCBI Taxonomy" id="146474"/>
    <lineage>
        <taxon>Bacteria</taxon>
        <taxon>Pseudomonadati</taxon>
        <taxon>Pseudomonadota</taxon>
        <taxon>Alphaproteobacteria</taxon>
        <taxon>Acetobacterales</taxon>
        <taxon>Acetobacteraceae</taxon>
        <taxon>Acetobacter</taxon>
    </lineage>
</organism>
<sequence length="193" mass="22067">MITEIPIRALEPTTRMKVTVTFMRMTRPLKQPAHNLPLGWRLEQIKPTLAYYRGLQDRVGRDYCWWMRQASSDADLTAFLESKTAEIGLLMQGDTPRGFYELDLSDKKQINLAYFGLFPDTIGQGVGRAFLESVVARAWSFGPLELLVNTCTADHPRALSFYKDVGFTPVRAVDEVWDVPQRLGLVIPERFRV</sequence>
<evidence type="ECO:0000313" key="3">
    <source>
        <dbReference type="Proteomes" id="UP000194639"/>
    </source>
</evidence>
<keyword evidence="2" id="KW-0808">Transferase</keyword>
<gene>
    <name evidence="2" type="ORF">HK12_06070</name>
</gene>
<dbReference type="InterPro" id="IPR016181">
    <property type="entry name" value="Acyl_CoA_acyltransferase"/>
</dbReference>
<dbReference type="EMBL" id="JOMO01000003">
    <property type="protein sequence ID" value="OUI85243.1"/>
    <property type="molecule type" value="Genomic_DNA"/>
</dbReference>
<feature type="domain" description="N-acetyltransferase" evidence="1">
    <location>
        <begin position="73"/>
        <end position="167"/>
    </location>
</feature>
<dbReference type="GO" id="GO:0016747">
    <property type="term" value="F:acyltransferase activity, transferring groups other than amino-acyl groups"/>
    <property type="evidence" value="ECO:0007669"/>
    <property type="project" value="InterPro"/>
</dbReference>
<reference evidence="2 3" key="1">
    <citation type="submission" date="2014-06" db="EMBL/GenBank/DDBJ databases">
        <authorList>
            <person name="Ju J."/>
            <person name="Zhang J."/>
        </authorList>
    </citation>
    <scope>NUCLEOTIDE SEQUENCE [LARGE SCALE GENOMIC DNA]</scope>
    <source>
        <strain evidence="2">DmW_045</strain>
    </source>
</reference>
<dbReference type="Gene3D" id="3.40.630.30">
    <property type="match status" value="1"/>
</dbReference>
<proteinExistence type="predicted"/>
<evidence type="ECO:0000259" key="1">
    <source>
        <dbReference type="Pfam" id="PF00583"/>
    </source>
</evidence>
<dbReference type="InterPro" id="IPR000182">
    <property type="entry name" value="GNAT_dom"/>
</dbReference>
<evidence type="ECO:0000313" key="2">
    <source>
        <dbReference type="EMBL" id="OUI85243.1"/>
    </source>
</evidence>
<comment type="caution">
    <text evidence="2">The sequence shown here is derived from an EMBL/GenBank/DDBJ whole genome shotgun (WGS) entry which is preliminary data.</text>
</comment>
<name>A0A252A6R3_9PROT</name>
<dbReference type="AlphaFoldDB" id="A0A252A6R3"/>
<accession>A0A252A6R3</accession>
<dbReference type="SUPFAM" id="SSF55729">
    <property type="entry name" value="Acyl-CoA N-acyltransferases (Nat)"/>
    <property type="match status" value="1"/>
</dbReference>
<dbReference type="Pfam" id="PF00583">
    <property type="entry name" value="Acetyltransf_1"/>
    <property type="match status" value="1"/>
</dbReference>
<dbReference type="Proteomes" id="UP000194639">
    <property type="component" value="Unassembled WGS sequence"/>
</dbReference>
<protein>
    <submittedName>
        <fullName evidence="2">Acetyltransferase</fullName>
    </submittedName>
</protein>